<dbReference type="EMBL" id="BT054288">
    <property type="protein sequence ID" value="ACL52895.1"/>
    <property type="molecule type" value="mRNA"/>
</dbReference>
<dbReference type="AlphaFoldDB" id="B7ZY43"/>
<sequence>MVNNGLSDRDKNLGTMSHGSIQSEVWFAHLCSSDFSRSASFRASCRHSHSLLVDTHIFRALCSDIDLHASLVFQTLETMVLHATTLSSC</sequence>
<dbReference type="HOGENOM" id="CLU_2458127_0_0_1"/>
<evidence type="ECO:0000313" key="1">
    <source>
        <dbReference type="EMBL" id="ACL52842.1"/>
    </source>
</evidence>
<reference evidence="1" key="1">
    <citation type="journal article" date="2009" name="PLoS Genet.">
        <title>Sequencing, mapping, and analysis of 27,455 maize full-length cDNAs.</title>
        <authorList>
            <person name="Soderlund C."/>
            <person name="Descour A."/>
            <person name="Kudrna D."/>
            <person name="Bomhoff M."/>
            <person name="Boyd L."/>
            <person name="Currie J."/>
            <person name="Angelova A."/>
            <person name="Collura K."/>
            <person name="Wissotski M."/>
            <person name="Ashley E."/>
            <person name="Morrow D."/>
            <person name="Fernandes J."/>
            <person name="Walbot V."/>
            <person name="Yu Y."/>
        </authorList>
    </citation>
    <scope>NUCLEOTIDE SEQUENCE</scope>
    <source>
        <strain evidence="1">B73</strain>
    </source>
</reference>
<organism evidence="1">
    <name type="scientific">Zea mays</name>
    <name type="common">Maize</name>
    <dbReference type="NCBI Taxonomy" id="4577"/>
    <lineage>
        <taxon>Eukaryota</taxon>
        <taxon>Viridiplantae</taxon>
        <taxon>Streptophyta</taxon>
        <taxon>Embryophyta</taxon>
        <taxon>Tracheophyta</taxon>
        <taxon>Spermatophyta</taxon>
        <taxon>Magnoliopsida</taxon>
        <taxon>Liliopsida</taxon>
        <taxon>Poales</taxon>
        <taxon>Poaceae</taxon>
        <taxon>PACMAD clade</taxon>
        <taxon>Panicoideae</taxon>
        <taxon>Andropogonodae</taxon>
        <taxon>Andropogoneae</taxon>
        <taxon>Tripsacinae</taxon>
        <taxon>Zea</taxon>
    </lineage>
</organism>
<name>B7ZY43_MAIZE</name>
<dbReference type="EMBL" id="BT054235">
    <property type="protein sequence ID" value="ACL52842.1"/>
    <property type="molecule type" value="mRNA"/>
</dbReference>
<reference evidence="1" key="2">
    <citation type="submission" date="2012-06" db="EMBL/GenBank/DDBJ databases">
        <authorList>
            <person name="Yu Y."/>
            <person name="Currie J."/>
            <person name="Lomeli R."/>
            <person name="Angelova A."/>
            <person name="Collura K."/>
            <person name="Wissotski M."/>
            <person name="Campos D."/>
            <person name="Kudrna D."/>
            <person name="Golser W."/>
            <person name="Ashely E."/>
            <person name="Descour A."/>
            <person name="Fernandes J."/>
            <person name="Soderlund C."/>
            <person name="Walbot V."/>
        </authorList>
    </citation>
    <scope>NUCLEOTIDE SEQUENCE</scope>
    <source>
        <strain evidence="1">B73</strain>
    </source>
</reference>
<accession>B7ZY43</accession>
<protein>
    <submittedName>
        <fullName evidence="1">Uncharacterized protein</fullName>
    </submittedName>
</protein>
<proteinExistence type="evidence at transcript level"/>